<keyword evidence="3" id="KW-1185">Reference proteome</keyword>
<comment type="caution">
    <text evidence="2">The sequence shown here is derived from an EMBL/GenBank/DDBJ whole genome shotgun (WGS) entry which is preliminary data.</text>
</comment>
<evidence type="ECO:0000313" key="3">
    <source>
        <dbReference type="Proteomes" id="UP000828390"/>
    </source>
</evidence>
<dbReference type="EMBL" id="JAIWYP010000007">
    <property type="protein sequence ID" value="KAH3799722.1"/>
    <property type="molecule type" value="Genomic_DNA"/>
</dbReference>
<evidence type="ECO:0000313" key="2">
    <source>
        <dbReference type="EMBL" id="KAH3799722.1"/>
    </source>
</evidence>
<name>A0A9D4FK00_DREPO</name>
<accession>A0A9D4FK00</accession>
<dbReference type="AlphaFoldDB" id="A0A9D4FK00"/>
<gene>
    <name evidence="2" type="ORF">DPMN_153334</name>
</gene>
<evidence type="ECO:0000256" key="1">
    <source>
        <dbReference type="SAM" id="MobiDB-lite"/>
    </source>
</evidence>
<protein>
    <submittedName>
        <fullName evidence="2">Uncharacterized protein</fullName>
    </submittedName>
</protein>
<sequence length="55" mass="6487">MPRYHWLNSICSKCASTWYANLHHMFENIPTKPPKEPSRISTPDNHTTIHQIVTR</sequence>
<feature type="region of interest" description="Disordered" evidence="1">
    <location>
        <begin position="30"/>
        <end position="55"/>
    </location>
</feature>
<reference evidence="2" key="2">
    <citation type="submission" date="2020-11" db="EMBL/GenBank/DDBJ databases">
        <authorList>
            <person name="McCartney M.A."/>
            <person name="Auch B."/>
            <person name="Kono T."/>
            <person name="Mallez S."/>
            <person name="Becker A."/>
            <person name="Gohl D.M."/>
            <person name="Silverstein K.A.T."/>
            <person name="Koren S."/>
            <person name="Bechman K.B."/>
            <person name="Herman A."/>
            <person name="Abrahante J.E."/>
            <person name="Garbe J."/>
        </authorList>
    </citation>
    <scope>NUCLEOTIDE SEQUENCE</scope>
    <source>
        <strain evidence="2">Duluth1</strain>
        <tissue evidence="2">Whole animal</tissue>
    </source>
</reference>
<reference evidence="2" key="1">
    <citation type="journal article" date="2019" name="bioRxiv">
        <title>The Genome of the Zebra Mussel, Dreissena polymorpha: A Resource for Invasive Species Research.</title>
        <authorList>
            <person name="McCartney M.A."/>
            <person name="Auch B."/>
            <person name="Kono T."/>
            <person name="Mallez S."/>
            <person name="Zhang Y."/>
            <person name="Obille A."/>
            <person name="Becker A."/>
            <person name="Abrahante J.E."/>
            <person name="Garbe J."/>
            <person name="Badalamenti J.P."/>
            <person name="Herman A."/>
            <person name="Mangelson H."/>
            <person name="Liachko I."/>
            <person name="Sullivan S."/>
            <person name="Sone E.D."/>
            <person name="Koren S."/>
            <person name="Silverstein K.A.T."/>
            <person name="Beckman K.B."/>
            <person name="Gohl D.M."/>
        </authorList>
    </citation>
    <scope>NUCLEOTIDE SEQUENCE</scope>
    <source>
        <strain evidence="2">Duluth1</strain>
        <tissue evidence="2">Whole animal</tissue>
    </source>
</reference>
<proteinExistence type="predicted"/>
<organism evidence="2 3">
    <name type="scientific">Dreissena polymorpha</name>
    <name type="common">Zebra mussel</name>
    <name type="synonym">Mytilus polymorpha</name>
    <dbReference type="NCBI Taxonomy" id="45954"/>
    <lineage>
        <taxon>Eukaryota</taxon>
        <taxon>Metazoa</taxon>
        <taxon>Spiralia</taxon>
        <taxon>Lophotrochozoa</taxon>
        <taxon>Mollusca</taxon>
        <taxon>Bivalvia</taxon>
        <taxon>Autobranchia</taxon>
        <taxon>Heteroconchia</taxon>
        <taxon>Euheterodonta</taxon>
        <taxon>Imparidentia</taxon>
        <taxon>Neoheterodontei</taxon>
        <taxon>Myida</taxon>
        <taxon>Dreissenoidea</taxon>
        <taxon>Dreissenidae</taxon>
        <taxon>Dreissena</taxon>
    </lineage>
</organism>
<dbReference type="Proteomes" id="UP000828390">
    <property type="component" value="Unassembled WGS sequence"/>
</dbReference>
<feature type="compositionally biased region" description="Polar residues" evidence="1">
    <location>
        <begin position="39"/>
        <end position="55"/>
    </location>
</feature>